<dbReference type="RefSeq" id="WP_315652030.1">
    <property type="nucleotide sequence ID" value="NZ_JAVXZY010000008.1"/>
</dbReference>
<organism evidence="6 7">
    <name type="scientific">Roseateles aquae</name>
    <dbReference type="NCBI Taxonomy" id="3077235"/>
    <lineage>
        <taxon>Bacteria</taxon>
        <taxon>Pseudomonadati</taxon>
        <taxon>Pseudomonadota</taxon>
        <taxon>Betaproteobacteria</taxon>
        <taxon>Burkholderiales</taxon>
        <taxon>Sphaerotilaceae</taxon>
        <taxon>Roseateles</taxon>
    </lineage>
</organism>
<evidence type="ECO:0000313" key="7">
    <source>
        <dbReference type="Proteomes" id="UP001246372"/>
    </source>
</evidence>
<evidence type="ECO:0000256" key="3">
    <source>
        <dbReference type="ARBA" id="ARBA00022741"/>
    </source>
</evidence>
<dbReference type="EMBL" id="JAVXZY010000008">
    <property type="protein sequence ID" value="MDT9001142.1"/>
    <property type="molecule type" value="Genomic_DNA"/>
</dbReference>
<keyword evidence="3" id="KW-0547">Nucleotide-binding</keyword>
<evidence type="ECO:0000256" key="1">
    <source>
        <dbReference type="ARBA" id="ARBA00022448"/>
    </source>
</evidence>
<keyword evidence="2" id="KW-1003">Cell membrane</keyword>
<dbReference type="InterPro" id="IPR027417">
    <property type="entry name" value="P-loop_NTPase"/>
</dbReference>
<comment type="caution">
    <text evidence="6">The sequence shown here is derived from an EMBL/GenBank/DDBJ whole genome shotgun (WGS) entry which is preliminary data.</text>
</comment>
<dbReference type="InterPro" id="IPR050093">
    <property type="entry name" value="ABC_SmlMolc_Importer"/>
</dbReference>
<evidence type="ECO:0000256" key="4">
    <source>
        <dbReference type="ARBA" id="ARBA00022840"/>
    </source>
</evidence>
<evidence type="ECO:0000256" key="2">
    <source>
        <dbReference type="ARBA" id="ARBA00022475"/>
    </source>
</evidence>
<evidence type="ECO:0000259" key="5">
    <source>
        <dbReference type="PROSITE" id="PS50893"/>
    </source>
</evidence>
<dbReference type="Proteomes" id="UP001246372">
    <property type="component" value="Unassembled WGS sequence"/>
</dbReference>
<dbReference type="Pfam" id="PF00005">
    <property type="entry name" value="ABC_tran"/>
    <property type="match status" value="1"/>
</dbReference>
<sequence length="345" mass="37675">MEEQEAGVALSVSGAQLRLGDKHSGRQVLKGVDLQIRKGELLALLGGSGCGKTTLLRVIAGLAGLDQGVVCISGRDVTRLTPQQRGVGVVFQHYALFPNLSVRENIKFGVLAEGHSQAEAEARAAELLELVELQAHAQKLPGQLSGGQRQRVALARALARKPSLLLMDEPFSALDESFRVPLRRSFRRLQQSLGQTCLVVTHDREEAFELADQVAVMFDGRIEQCSAPLTLWQRPATRRVADFLGAFNQFDARQLAEPLRRDGGSWIAPIAALRPQDLAPGSGEHCVLRAQVEACYIGQQRISVQLRGEGGESLQLWREHHEPLPAVGDWLQLGLPLAAMQYLAD</sequence>
<dbReference type="PROSITE" id="PS50893">
    <property type="entry name" value="ABC_TRANSPORTER_2"/>
    <property type="match status" value="1"/>
</dbReference>
<proteinExistence type="predicted"/>
<keyword evidence="2" id="KW-0472">Membrane</keyword>
<dbReference type="GO" id="GO:0005524">
    <property type="term" value="F:ATP binding"/>
    <property type="evidence" value="ECO:0007669"/>
    <property type="project" value="UniProtKB-KW"/>
</dbReference>
<dbReference type="SUPFAM" id="SSF52540">
    <property type="entry name" value="P-loop containing nucleoside triphosphate hydrolases"/>
    <property type="match status" value="1"/>
</dbReference>
<name>A0ABU3PEX2_9BURK</name>
<dbReference type="InterPro" id="IPR003439">
    <property type="entry name" value="ABC_transporter-like_ATP-bd"/>
</dbReference>
<keyword evidence="4 6" id="KW-0067">ATP-binding</keyword>
<accession>A0ABU3PEX2</accession>
<gene>
    <name evidence="6" type="ORF">RQP53_17825</name>
</gene>
<dbReference type="Gene3D" id="3.40.50.300">
    <property type="entry name" value="P-loop containing nucleotide triphosphate hydrolases"/>
    <property type="match status" value="1"/>
</dbReference>
<dbReference type="PROSITE" id="PS00211">
    <property type="entry name" value="ABC_TRANSPORTER_1"/>
    <property type="match status" value="1"/>
</dbReference>
<dbReference type="PANTHER" id="PTHR42781">
    <property type="entry name" value="SPERMIDINE/PUTRESCINE IMPORT ATP-BINDING PROTEIN POTA"/>
    <property type="match status" value="1"/>
</dbReference>
<keyword evidence="7" id="KW-1185">Reference proteome</keyword>
<keyword evidence="1" id="KW-0813">Transport</keyword>
<dbReference type="SMART" id="SM00382">
    <property type="entry name" value="AAA"/>
    <property type="match status" value="1"/>
</dbReference>
<protein>
    <submittedName>
        <fullName evidence="6">ATP-binding cassette domain-containing protein</fullName>
    </submittedName>
</protein>
<feature type="domain" description="ABC transporter" evidence="5">
    <location>
        <begin position="10"/>
        <end position="244"/>
    </location>
</feature>
<reference evidence="6" key="1">
    <citation type="submission" date="2023-09" db="EMBL/GenBank/DDBJ databases">
        <title>Paucibacter sp. APW11 Genome sequencing and assembly.</title>
        <authorList>
            <person name="Kim I."/>
        </authorList>
    </citation>
    <scope>NUCLEOTIDE SEQUENCE</scope>
    <source>
        <strain evidence="6">APW11</strain>
    </source>
</reference>
<evidence type="ECO:0000313" key="6">
    <source>
        <dbReference type="EMBL" id="MDT9001142.1"/>
    </source>
</evidence>
<dbReference type="InterPro" id="IPR017871">
    <property type="entry name" value="ABC_transporter-like_CS"/>
</dbReference>
<dbReference type="InterPro" id="IPR003593">
    <property type="entry name" value="AAA+_ATPase"/>
</dbReference>
<dbReference type="PANTHER" id="PTHR42781:SF4">
    <property type="entry name" value="SPERMIDINE_PUTRESCINE IMPORT ATP-BINDING PROTEIN POTA"/>
    <property type="match status" value="1"/>
</dbReference>